<keyword evidence="2" id="KW-1185">Reference proteome</keyword>
<accession>A0ACB8BCW6</accession>
<gene>
    <name evidence="1" type="ORF">BV22DRAFT_1106280</name>
</gene>
<name>A0ACB8BCW6_9AGAM</name>
<protein>
    <submittedName>
        <fullName evidence="1">Uncharacterized protein</fullName>
    </submittedName>
</protein>
<sequence length="241" mass="25985">MASSTQDQSSTTSDLATNPTSSPSSNVNDPNGVDIFTSNGSPPLIVAFLAIGLFMVAMAAVFGWRRVNGNRGLLVHQVRAARPGKKPVVLGEKPVLWDMWTRRAASTAIEDVRWENVMPFSAVLHCPVEPPIPSPPIKPLDPPPLPPPAPNRLAQTVTALQHYFRPLPPLSTTSRPDNSLSPASPREGITLSEGAWVQVCVTIAMPSQVDRQPSSSCNFAEEELLEYCIGTVDVPWSEDDG</sequence>
<dbReference type="Proteomes" id="UP000790709">
    <property type="component" value="Unassembled WGS sequence"/>
</dbReference>
<evidence type="ECO:0000313" key="1">
    <source>
        <dbReference type="EMBL" id="KAH7923088.1"/>
    </source>
</evidence>
<evidence type="ECO:0000313" key="2">
    <source>
        <dbReference type="Proteomes" id="UP000790709"/>
    </source>
</evidence>
<reference evidence="1" key="1">
    <citation type="journal article" date="2021" name="New Phytol.">
        <title>Evolutionary innovations through gain and loss of genes in the ectomycorrhizal Boletales.</title>
        <authorList>
            <person name="Wu G."/>
            <person name="Miyauchi S."/>
            <person name="Morin E."/>
            <person name="Kuo A."/>
            <person name="Drula E."/>
            <person name="Varga T."/>
            <person name="Kohler A."/>
            <person name="Feng B."/>
            <person name="Cao Y."/>
            <person name="Lipzen A."/>
            <person name="Daum C."/>
            <person name="Hundley H."/>
            <person name="Pangilinan J."/>
            <person name="Johnson J."/>
            <person name="Barry K."/>
            <person name="LaButti K."/>
            <person name="Ng V."/>
            <person name="Ahrendt S."/>
            <person name="Min B."/>
            <person name="Choi I.G."/>
            <person name="Park H."/>
            <person name="Plett J.M."/>
            <person name="Magnuson J."/>
            <person name="Spatafora J.W."/>
            <person name="Nagy L.G."/>
            <person name="Henrissat B."/>
            <person name="Grigoriev I.V."/>
            <person name="Yang Z.L."/>
            <person name="Xu J."/>
            <person name="Martin F.M."/>
        </authorList>
    </citation>
    <scope>NUCLEOTIDE SEQUENCE</scope>
    <source>
        <strain evidence="1">KUC20120723A-06</strain>
    </source>
</reference>
<organism evidence="1 2">
    <name type="scientific">Leucogyrophana mollusca</name>
    <dbReference type="NCBI Taxonomy" id="85980"/>
    <lineage>
        <taxon>Eukaryota</taxon>
        <taxon>Fungi</taxon>
        <taxon>Dikarya</taxon>
        <taxon>Basidiomycota</taxon>
        <taxon>Agaricomycotina</taxon>
        <taxon>Agaricomycetes</taxon>
        <taxon>Agaricomycetidae</taxon>
        <taxon>Boletales</taxon>
        <taxon>Boletales incertae sedis</taxon>
        <taxon>Leucogyrophana</taxon>
    </lineage>
</organism>
<comment type="caution">
    <text evidence="1">The sequence shown here is derived from an EMBL/GenBank/DDBJ whole genome shotgun (WGS) entry which is preliminary data.</text>
</comment>
<dbReference type="EMBL" id="MU266463">
    <property type="protein sequence ID" value="KAH7923088.1"/>
    <property type="molecule type" value="Genomic_DNA"/>
</dbReference>
<proteinExistence type="predicted"/>